<organism evidence="1 3">
    <name type="scientific">Agathobacter rectalis</name>
    <dbReference type="NCBI Taxonomy" id="39491"/>
    <lineage>
        <taxon>Bacteria</taxon>
        <taxon>Bacillati</taxon>
        <taxon>Bacillota</taxon>
        <taxon>Clostridia</taxon>
        <taxon>Lachnospirales</taxon>
        <taxon>Lachnospiraceae</taxon>
        <taxon>Agathobacter</taxon>
    </lineage>
</organism>
<evidence type="ECO:0000313" key="2">
    <source>
        <dbReference type="EMBL" id="MCC2747800.1"/>
    </source>
</evidence>
<dbReference type="RefSeq" id="WP_055236705.1">
    <property type="nucleotide sequence ID" value="NZ_CP143947.1"/>
</dbReference>
<dbReference type="AlphaFoldDB" id="A0A173QXZ0"/>
<name>A0A173QXZ0_9FIRM</name>
<gene>
    <name evidence="1" type="ORF">ERS852580_00136</name>
    <name evidence="2" type="ORF">LK487_12305</name>
</gene>
<accession>A0A173QXZ0</accession>
<reference evidence="2" key="2">
    <citation type="submission" date="2021-10" db="EMBL/GenBank/DDBJ databases">
        <title>Collection of gut derived symbiotic bacterial strains cultured from healthy donors.</title>
        <authorList>
            <person name="Lin H."/>
            <person name="Littmann E."/>
            <person name="Claire K."/>
            <person name="Pamer E."/>
        </authorList>
    </citation>
    <scope>NUCLEOTIDE SEQUENCE</scope>
    <source>
        <strain evidence="2">MSK.22.92</strain>
    </source>
</reference>
<dbReference type="Proteomes" id="UP000095673">
    <property type="component" value="Unassembled WGS sequence"/>
</dbReference>
<sequence>MEGEILEIQERLETITEEGTIYPTQKDGNVKWYVWKNGRREYLSKKNDKEIRNLVNKKYLELYLKDTINELRLLETNRKARKKYKTDYAQKMLKQKPYSSILLAVDKKENEEANEEANEKSQVPNPEALKFYTKMGIIVRSKSEVIIATALYDNNIKFEYEKAIKISDGIYYPDFTVEKKNGDIILWEHLGLIDNPDYRNKAYRKILKYNENGYYQGKNLILTYETAESPLDPMDVEHEIEKMCR</sequence>
<evidence type="ECO:0000313" key="1">
    <source>
        <dbReference type="EMBL" id="CUM70427.1"/>
    </source>
</evidence>
<dbReference type="EMBL" id="CYXM01000001">
    <property type="protein sequence ID" value="CUM70427.1"/>
    <property type="molecule type" value="Genomic_DNA"/>
</dbReference>
<dbReference type="Gene3D" id="3.40.91.30">
    <property type="match status" value="1"/>
</dbReference>
<reference evidence="1 3" key="1">
    <citation type="submission" date="2015-09" db="EMBL/GenBank/DDBJ databases">
        <authorList>
            <consortium name="Pathogen Informatics"/>
        </authorList>
    </citation>
    <scope>NUCLEOTIDE SEQUENCE [LARGE SCALE GENOMIC DNA]</scope>
    <source>
        <strain evidence="1 3">2789STDY5834968</strain>
    </source>
</reference>
<proteinExistence type="predicted"/>
<protein>
    <submittedName>
        <fullName evidence="2">YbaB/EbfC family nucleoid-associated protein</fullName>
    </submittedName>
</protein>
<dbReference type="OrthoDB" id="243939at2"/>
<evidence type="ECO:0000313" key="3">
    <source>
        <dbReference type="Proteomes" id="UP000095673"/>
    </source>
</evidence>
<dbReference type="Proteomes" id="UP001197847">
    <property type="component" value="Unassembled WGS sequence"/>
</dbReference>
<dbReference type="EMBL" id="JAJFBX010000019">
    <property type="protein sequence ID" value="MCC2747800.1"/>
    <property type="molecule type" value="Genomic_DNA"/>
</dbReference>